<name>A0ABQ3RP68_STRRR</name>
<dbReference type="PROSITE" id="PS51318">
    <property type="entry name" value="TAT"/>
    <property type="match status" value="1"/>
</dbReference>
<protein>
    <recommendedName>
        <fullName evidence="4">Secreted protein</fullName>
    </recommendedName>
</protein>
<keyword evidence="1" id="KW-0732">Signal</keyword>
<evidence type="ECO:0008006" key="4">
    <source>
        <dbReference type="Google" id="ProtNLM"/>
    </source>
</evidence>
<sequence length="137" mass="14138">MTGYGEDEVDSGAIRRRLALGAAVLAASGALALTATGTAQAASGGCAGREVRTLPFKTGVTHVYKRDGYVCAVTVPRTPGPVRSMSVSVQARGNRPVVDAGRYTRRAGPVTVHAGHRCVWIKGAVGRSSVSSGWILC</sequence>
<dbReference type="Proteomes" id="UP000646738">
    <property type="component" value="Unassembled WGS sequence"/>
</dbReference>
<feature type="signal peptide" evidence="1">
    <location>
        <begin position="1"/>
        <end position="41"/>
    </location>
</feature>
<gene>
    <name evidence="2" type="ORF">Srubr_74310</name>
</gene>
<reference evidence="3" key="1">
    <citation type="submission" date="2023-07" db="EMBL/GenBank/DDBJ databases">
        <title>Whole genome shotgun sequence of Streptomyces achromogenes subsp. rubradiris NBRC 14000.</title>
        <authorList>
            <person name="Komaki H."/>
            <person name="Tamura T."/>
        </authorList>
    </citation>
    <scope>NUCLEOTIDE SEQUENCE [LARGE SCALE GENOMIC DNA]</scope>
    <source>
        <strain evidence="3">NBRC 14000</strain>
    </source>
</reference>
<evidence type="ECO:0000256" key="1">
    <source>
        <dbReference type="SAM" id="SignalP"/>
    </source>
</evidence>
<evidence type="ECO:0000313" key="3">
    <source>
        <dbReference type="Proteomes" id="UP000646738"/>
    </source>
</evidence>
<keyword evidence="3" id="KW-1185">Reference proteome</keyword>
<dbReference type="EMBL" id="BNEA01000015">
    <property type="protein sequence ID" value="GHI57585.1"/>
    <property type="molecule type" value="Genomic_DNA"/>
</dbReference>
<comment type="caution">
    <text evidence="2">The sequence shown here is derived from an EMBL/GenBank/DDBJ whole genome shotgun (WGS) entry which is preliminary data.</text>
</comment>
<dbReference type="InterPro" id="IPR006311">
    <property type="entry name" value="TAT_signal"/>
</dbReference>
<accession>A0ABQ3RP68</accession>
<evidence type="ECO:0000313" key="2">
    <source>
        <dbReference type="EMBL" id="GHI57585.1"/>
    </source>
</evidence>
<proteinExistence type="predicted"/>
<organism evidence="2 3">
    <name type="scientific">Streptomyces rubradiris</name>
    <name type="common">Streptomyces achromogenes subsp. rubradiris</name>
    <dbReference type="NCBI Taxonomy" id="285531"/>
    <lineage>
        <taxon>Bacteria</taxon>
        <taxon>Bacillati</taxon>
        <taxon>Actinomycetota</taxon>
        <taxon>Actinomycetes</taxon>
        <taxon>Kitasatosporales</taxon>
        <taxon>Streptomycetaceae</taxon>
        <taxon>Streptomyces</taxon>
    </lineage>
</organism>
<feature type="chain" id="PRO_5045473292" description="Secreted protein" evidence="1">
    <location>
        <begin position="42"/>
        <end position="137"/>
    </location>
</feature>